<organism evidence="2 3">
    <name type="scientific">Schizothecium vesticola</name>
    <dbReference type="NCBI Taxonomy" id="314040"/>
    <lineage>
        <taxon>Eukaryota</taxon>
        <taxon>Fungi</taxon>
        <taxon>Dikarya</taxon>
        <taxon>Ascomycota</taxon>
        <taxon>Pezizomycotina</taxon>
        <taxon>Sordariomycetes</taxon>
        <taxon>Sordariomycetidae</taxon>
        <taxon>Sordariales</taxon>
        <taxon>Schizotheciaceae</taxon>
        <taxon>Schizothecium</taxon>
    </lineage>
</organism>
<comment type="caution">
    <text evidence="2">The sequence shown here is derived from an EMBL/GenBank/DDBJ whole genome shotgun (WGS) entry which is preliminary data.</text>
</comment>
<protein>
    <submittedName>
        <fullName evidence="2">Uncharacterized protein</fullName>
    </submittedName>
</protein>
<dbReference type="EMBL" id="JAUKUD010000005">
    <property type="protein sequence ID" value="KAK0743984.1"/>
    <property type="molecule type" value="Genomic_DNA"/>
</dbReference>
<dbReference type="Proteomes" id="UP001172155">
    <property type="component" value="Unassembled WGS sequence"/>
</dbReference>
<name>A0AA40K2Y2_9PEZI</name>
<dbReference type="AlphaFoldDB" id="A0AA40K2Y2"/>
<keyword evidence="1" id="KW-0732">Signal</keyword>
<evidence type="ECO:0000256" key="1">
    <source>
        <dbReference type="SAM" id="SignalP"/>
    </source>
</evidence>
<evidence type="ECO:0000313" key="3">
    <source>
        <dbReference type="Proteomes" id="UP001172155"/>
    </source>
</evidence>
<feature type="signal peptide" evidence="1">
    <location>
        <begin position="1"/>
        <end position="18"/>
    </location>
</feature>
<proteinExistence type="predicted"/>
<accession>A0AA40K2Y2</accession>
<feature type="chain" id="PRO_5041238444" evidence="1">
    <location>
        <begin position="19"/>
        <end position="197"/>
    </location>
</feature>
<keyword evidence="3" id="KW-1185">Reference proteome</keyword>
<gene>
    <name evidence="2" type="ORF">B0T18DRAFT_431147</name>
</gene>
<reference evidence="2" key="1">
    <citation type="submission" date="2023-06" db="EMBL/GenBank/DDBJ databases">
        <title>Genome-scale phylogeny and comparative genomics of the fungal order Sordariales.</title>
        <authorList>
            <consortium name="Lawrence Berkeley National Laboratory"/>
            <person name="Hensen N."/>
            <person name="Bonometti L."/>
            <person name="Westerberg I."/>
            <person name="Brannstrom I.O."/>
            <person name="Guillou S."/>
            <person name="Cros-Aarteil S."/>
            <person name="Calhoun S."/>
            <person name="Haridas S."/>
            <person name="Kuo A."/>
            <person name="Mondo S."/>
            <person name="Pangilinan J."/>
            <person name="Riley R."/>
            <person name="LaButti K."/>
            <person name="Andreopoulos B."/>
            <person name="Lipzen A."/>
            <person name="Chen C."/>
            <person name="Yanf M."/>
            <person name="Daum C."/>
            <person name="Ng V."/>
            <person name="Clum A."/>
            <person name="Steindorff A."/>
            <person name="Ohm R."/>
            <person name="Martin F."/>
            <person name="Silar P."/>
            <person name="Natvig D."/>
            <person name="Lalanne C."/>
            <person name="Gautier V."/>
            <person name="Ament-velasquez S.L."/>
            <person name="Kruys A."/>
            <person name="Hutchinson M.I."/>
            <person name="Powell A.J."/>
            <person name="Barry K."/>
            <person name="Miller A.N."/>
            <person name="Grigoriev I.V."/>
            <person name="Debuchy R."/>
            <person name="Gladieux P."/>
            <person name="Thoren M.H."/>
            <person name="Johannesson H."/>
        </authorList>
    </citation>
    <scope>NUCLEOTIDE SEQUENCE</scope>
    <source>
        <strain evidence="2">SMH3187-1</strain>
    </source>
</reference>
<evidence type="ECO:0000313" key="2">
    <source>
        <dbReference type="EMBL" id="KAK0743984.1"/>
    </source>
</evidence>
<sequence length="197" mass="22054">MLLRTFLNLLPLVAAATAVSSEGGYLVPKDLAPGFYHVNFHANGTSTVEKLDPTAVVPRDTNAAEKRDLRISGSAKFARALAKRFAYGDSGRFMIEQDQYNTLTARWRSYFSLGNAASPGITFYITDRLVLASCNYGRNNQFMPPESVDEFNGVLDQNFGLWHTGWVHWGDVYGDITFWRDYRGIRLCSNLNGGWVP</sequence>